<reference evidence="6 7" key="1">
    <citation type="submission" date="2020-11" db="EMBL/GenBank/DDBJ databases">
        <title>Kefir isolates.</title>
        <authorList>
            <person name="Marcisauskas S."/>
            <person name="Kim Y."/>
            <person name="Blasche S."/>
        </authorList>
    </citation>
    <scope>NUCLEOTIDE SEQUENCE [LARGE SCALE GENOMIC DNA]</scope>
    <source>
        <strain evidence="6 7">KR</strain>
    </source>
</reference>
<evidence type="ECO:0008006" key="8">
    <source>
        <dbReference type="Google" id="ProtNLM"/>
    </source>
</evidence>
<dbReference type="AlphaFoldDB" id="A0A9P6VW31"/>
<accession>A0A9P6VW31</accession>
<evidence type="ECO:0000256" key="1">
    <source>
        <dbReference type="ARBA" id="ARBA00004370"/>
    </source>
</evidence>
<sequence length="231" mass="24343">MFAARWPTPFAAVRRAAAPAKLRSQVLPHLPSSPLRSNLFVGRTVCSTTTATRTAHSTSFLYSYRLAIALALPTGALTLGALGGSAPHKPVLECASAERAYATAAAPTLSPGEAELTEAESIVNLRDLSFGTVSGICVGVFVKKGLRALAFALGGVFVLLQYLSSRNFVTVDWGKISRTYDSNVTSRFGPPAAKGGNRLRGLGAWFLDFVGANIQSRATFVLGVMLGLRLG</sequence>
<dbReference type="Pfam" id="PF04930">
    <property type="entry name" value="FUN14"/>
    <property type="match status" value="1"/>
</dbReference>
<evidence type="ECO:0000256" key="2">
    <source>
        <dbReference type="ARBA" id="ARBA00009160"/>
    </source>
</evidence>
<keyword evidence="7" id="KW-1185">Reference proteome</keyword>
<keyword evidence="4" id="KW-1133">Transmembrane helix</keyword>
<keyword evidence="3" id="KW-0812">Transmembrane</keyword>
<evidence type="ECO:0000256" key="4">
    <source>
        <dbReference type="ARBA" id="ARBA00022989"/>
    </source>
</evidence>
<dbReference type="GO" id="GO:0016020">
    <property type="term" value="C:membrane"/>
    <property type="evidence" value="ECO:0007669"/>
    <property type="project" value="UniProtKB-SubCell"/>
</dbReference>
<organism evidence="6 7">
    <name type="scientific">Rhodotorula mucilaginosa</name>
    <name type="common">Yeast</name>
    <name type="synonym">Rhodotorula rubra</name>
    <dbReference type="NCBI Taxonomy" id="5537"/>
    <lineage>
        <taxon>Eukaryota</taxon>
        <taxon>Fungi</taxon>
        <taxon>Dikarya</taxon>
        <taxon>Basidiomycota</taxon>
        <taxon>Pucciniomycotina</taxon>
        <taxon>Microbotryomycetes</taxon>
        <taxon>Sporidiobolales</taxon>
        <taxon>Sporidiobolaceae</taxon>
        <taxon>Rhodotorula</taxon>
    </lineage>
</organism>
<name>A0A9P6VW31_RHOMI</name>
<dbReference type="OrthoDB" id="163794at2759"/>
<comment type="similarity">
    <text evidence="2">Belongs to the FUN14 family.</text>
</comment>
<comment type="subcellular location">
    <subcellularLocation>
        <location evidence="1">Membrane</location>
    </subcellularLocation>
</comment>
<protein>
    <recommendedName>
        <fullName evidence="8">FUN14 family-domain-containing protein</fullName>
    </recommendedName>
</protein>
<keyword evidence="5" id="KW-0472">Membrane</keyword>
<dbReference type="PANTHER" id="PTHR21346:SF10">
    <property type="entry name" value="TRANSMEMBRANE PROTEIN"/>
    <property type="match status" value="1"/>
</dbReference>
<dbReference type="PANTHER" id="PTHR21346">
    <property type="entry name" value="FUN14 DOMAIN CONTAINING"/>
    <property type="match status" value="1"/>
</dbReference>
<comment type="caution">
    <text evidence="6">The sequence shown here is derived from an EMBL/GenBank/DDBJ whole genome shotgun (WGS) entry which is preliminary data.</text>
</comment>
<dbReference type="InterPro" id="IPR007014">
    <property type="entry name" value="FUN14"/>
</dbReference>
<gene>
    <name evidence="6" type="ORF">C6P46_006998</name>
</gene>
<proteinExistence type="inferred from homology"/>
<dbReference type="EMBL" id="PUHQ01000093">
    <property type="protein sequence ID" value="KAG0656696.1"/>
    <property type="molecule type" value="Genomic_DNA"/>
</dbReference>
<evidence type="ECO:0000313" key="7">
    <source>
        <dbReference type="Proteomes" id="UP000777482"/>
    </source>
</evidence>
<dbReference type="Proteomes" id="UP000777482">
    <property type="component" value="Unassembled WGS sequence"/>
</dbReference>
<evidence type="ECO:0000256" key="3">
    <source>
        <dbReference type="ARBA" id="ARBA00022692"/>
    </source>
</evidence>
<evidence type="ECO:0000256" key="5">
    <source>
        <dbReference type="ARBA" id="ARBA00023136"/>
    </source>
</evidence>
<evidence type="ECO:0000313" key="6">
    <source>
        <dbReference type="EMBL" id="KAG0656696.1"/>
    </source>
</evidence>